<organism evidence="2 3">
    <name type="scientific">Mongoliitalea lutea</name>
    <dbReference type="NCBI Taxonomy" id="849756"/>
    <lineage>
        <taxon>Bacteria</taxon>
        <taxon>Pseudomonadati</taxon>
        <taxon>Bacteroidota</taxon>
        <taxon>Cytophagia</taxon>
        <taxon>Cytophagales</taxon>
        <taxon>Cyclobacteriaceae</taxon>
        <taxon>Mongoliitalea</taxon>
    </lineage>
</organism>
<evidence type="ECO:0000313" key="3">
    <source>
        <dbReference type="Proteomes" id="UP000642809"/>
    </source>
</evidence>
<reference evidence="2" key="1">
    <citation type="journal article" date="2014" name="Int. J. Syst. Evol. Microbiol.">
        <title>Complete genome sequence of Corynebacterium casei LMG S-19264T (=DSM 44701T), isolated from a smear-ripened cheese.</title>
        <authorList>
            <consortium name="US DOE Joint Genome Institute (JGI-PGF)"/>
            <person name="Walter F."/>
            <person name="Albersmeier A."/>
            <person name="Kalinowski J."/>
            <person name="Ruckert C."/>
        </authorList>
    </citation>
    <scope>NUCLEOTIDE SEQUENCE</scope>
    <source>
        <strain evidence="2">KCTC 23224</strain>
    </source>
</reference>
<evidence type="ECO:0008006" key="4">
    <source>
        <dbReference type="Google" id="ProtNLM"/>
    </source>
</evidence>
<dbReference type="EMBL" id="BMYF01000019">
    <property type="protein sequence ID" value="GHB46371.1"/>
    <property type="molecule type" value="Genomic_DNA"/>
</dbReference>
<accession>A0A8J3CZF2</accession>
<evidence type="ECO:0000256" key="1">
    <source>
        <dbReference type="SAM" id="SignalP"/>
    </source>
</evidence>
<keyword evidence="1" id="KW-0732">Signal</keyword>
<comment type="caution">
    <text evidence="2">The sequence shown here is derived from an EMBL/GenBank/DDBJ whole genome shotgun (WGS) entry which is preliminary data.</text>
</comment>
<reference evidence="2" key="2">
    <citation type="submission" date="2020-09" db="EMBL/GenBank/DDBJ databases">
        <authorList>
            <person name="Sun Q."/>
            <person name="Kim S."/>
        </authorList>
    </citation>
    <scope>NUCLEOTIDE SEQUENCE</scope>
    <source>
        <strain evidence="2">KCTC 23224</strain>
    </source>
</reference>
<gene>
    <name evidence="2" type="ORF">GCM10008106_29150</name>
</gene>
<protein>
    <recommendedName>
        <fullName evidence="4">NTPase</fullName>
    </recommendedName>
</protein>
<keyword evidence="3" id="KW-1185">Reference proteome</keyword>
<dbReference type="RefSeq" id="WP_189584192.1">
    <property type="nucleotide sequence ID" value="NZ_BMYF01000019.1"/>
</dbReference>
<feature type="signal peptide" evidence="1">
    <location>
        <begin position="1"/>
        <end position="19"/>
    </location>
</feature>
<dbReference type="Proteomes" id="UP000642809">
    <property type="component" value="Unassembled WGS sequence"/>
</dbReference>
<name>A0A8J3CZF2_9BACT</name>
<evidence type="ECO:0000313" key="2">
    <source>
        <dbReference type="EMBL" id="GHB46371.1"/>
    </source>
</evidence>
<feature type="chain" id="PRO_5035266795" description="NTPase" evidence="1">
    <location>
        <begin position="20"/>
        <end position="329"/>
    </location>
</feature>
<proteinExistence type="predicted"/>
<sequence>MKYLLTSILLFTFYSQLYAQGGIPEEFFAGKTVVLISNSPQARPVATWQELAETIHPALKEAGGDPVGYYELERLTLSEETQAGYAAAFTKRQISTVAILTRKPNGSLFLHIGSFSNNKQIIGSSSLWGIEAPTLEELVDQLIAIGRTVRSKNFLVLDVPEFLGGEQAMASSTARRFLPRNPLNLDVFKLGVRLASGTSEAGVLANFRYDLLGKSEASILAEQAEERNSLEQIFGEYYPYQVAYLTTAKTDQELIADRVQFQLIKVEGREADLLQSMGLPVADPEKNNRIVVKYYIRLIVRDELYIGPTWDADPNWRVALTNFLRNLRQ</sequence>
<dbReference type="AlphaFoldDB" id="A0A8J3CZF2"/>